<dbReference type="GO" id="GO:0016491">
    <property type="term" value="F:oxidoreductase activity"/>
    <property type="evidence" value="ECO:0007669"/>
    <property type="project" value="UniProtKB-KW"/>
</dbReference>
<gene>
    <name evidence="4" type="ORF">BEMITA_LOCUS3057</name>
</gene>
<dbReference type="PANTHER" id="PTHR43157:SF73">
    <property type="entry name" value="WW DOMAIN-CONTAINING OXIDOREDUCTASE-LIKE PROTEIN"/>
    <property type="match status" value="1"/>
</dbReference>
<feature type="compositionally biased region" description="Low complexity" evidence="3">
    <location>
        <begin position="41"/>
        <end position="67"/>
    </location>
</feature>
<protein>
    <submittedName>
        <fullName evidence="4">Uncharacterized protein</fullName>
    </submittedName>
</protein>
<dbReference type="PRINTS" id="PR00080">
    <property type="entry name" value="SDRFAMILY"/>
</dbReference>
<dbReference type="AlphaFoldDB" id="A0A9P0A3W2"/>
<evidence type="ECO:0000256" key="2">
    <source>
        <dbReference type="RuleBase" id="RU000363"/>
    </source>
</evidence>
<accession>A0A9P0A3W2</accession>
<dbReference type="Proteomes" id="UP001152759">
    <property type="component" value="Chromosome 10"/>
</dbReference>
<dbReference type="Pfam" id="PF00106">
    <property type="entry name" value="adh_short"/>
    <property type="match status" value="1"/>
</dbReference>
<dbReference type="PRINTS" id="PR00081">
    <property type="entry name" value="GDHRDH"/>
</dbReference>
<name>A0A9P0A3W2_BEMTA</name>
<dbReference type="InterPro" id="IPR036291">
    <property type="entry name" value="NAD(P)-bd_dom_sf"/>
</dbReference>
<comment type="similarity">
    <text evidence="2">Belongs to the short-chain dehydrogenases/reductases (SDR) family.</text>
</comment>
<feature type="region of interest" description="Disordered" evidence="3">
    <location>
        <begin position="41"/>
        <end position="71"/>
    </location>
</feature>
<evidence type="ECO:0000313" key="4">
    <source>
        <dbReference type="EMBL" id="CAH0383620.1"/>
    </source>
</evidence>
<evidence type="ECO:0000256" key="3">
    <source>
        <dbReference type="SAM" id="MobiDB-lite"/>
    </source>
</evidence>
<reference evidence="4" key="1">
    <citation type="submission" date="2021-12" db="EMBL/GenBank/DDBJ databases">
        <authorList>
            <person name="King R."/>
        </authorList>
    </citation>
    <scope>NUCLEOTIDE SEQUENCE</scope>
</reference>
<organism evidence="4 5">
    <name type="scientific">Bemisia tabaci</name>
    <name type="common">Sweetpotato whitefly</name>
    <name type="synonym">Aleurodes tabaci</name>
    <dbReference type="NCBI Taxonomy" id="7038"/>
    <lineage>
        <taxon>Eukaryota</taxon>
        <taxon>Metazoa</taxon>
        <taxon>Ecdysozoa</taxon>
        <taxon>Arthropoda</taxon>
        <taxon>Hexapoda</taxon>
        <taxon>Insecta</taxon>
        <taxon>Pterygota</taxon>
        <taxon>Neoptera</taxon>
        <taxon>Paraneoptera</taxon>
        <taxon>Hemiptera</taxon>
        <taxon>Sternorrhyncha</taxon>
        <taxon>Aleyrodoidea</taxon>
        <taxon>Aleyrodidae</taxon>
        <taxon>Aleyrodinae</taxon>
        <taxon>Bemisia</taxon>
    </lineage>
</organism>
<dbReference type="CDD" id="cd05327">
    <property type="entry name" value="retinol-DH_like_SDR_c_like"/>
    <property type="match status" value="1"/>
</dbReference>
<keyword evidence="1" id="KW-0560">Oxidoreductase</keyword>
<dbReference type="InterPro" id="IPR002347">
    <property type="entry name" value="SDR_fam"/>
</dbReference>
<dbReference type="KEGG" id="btab:109033679"/>
<sequence length="403" mass="45798">MHISNCVSSHKLAVVMVLRVRLKTVLVFALLVRFLGNVECGSSSPGSGSSVSKTGSFSSGSSSSKSGSSGGLREYLHWRNWHIPRIMSLFYKKYKGEERMDGKVAIITGSNTGIGKVTALEFCKRGARVIMACRNIDTCKEAADDILTKTKELKDRGTVVCRYLDLSKTRTIREFAADIMRTEEKINYLINNAGVMACKWELTEDQQEMQFAVNFLGHYLLTLKLLPRIIKSAPSRIVNVASLAHIFSSGNMHYDDIQLKKKYNPRVAYGRSKLANIWFTRELARRLTEKRIKNVTTYALHPGVIATELSRHLDTAARPWIKKIYESRFVRYFIRTPEEGAQTTLHCALNAKAANETGRYYSNCHKAKPNKTARDDKRAKELWDWSWDKLKIGERDYDPFSPH</sequence>
<dbReference type="SUPFAM" id="SSF51735">
    <property type="entry name" value="NAD(P)-binding Rossmann-fold domains"/>
    <property type="match status" value="1"/>
</dbReference>
<evidence type="ECO:0000313" key="5">
    <source>
        <dbReference type="Proteomes" id="UP001152759"/>
    </source>
</evidence>
<evidence type="ECO:0000256" key="1">
    <source>
        <dbReference type="ARBA" id="ARBA00023002"/>
    </source>
</evidence>
<dbReference type="EMBL" id="OU963871">
    <property type="protein sequence ID" value="CAH0383620.1"/>
    <property type="molecule type" value="Genomic_DNA"/>
</dbReference>
<keyword evidence="5" id="KW-1185">Reference proteome</keyword>
<dbReference type="PANTHER" id="PTHR43157">
    <property type="entry name" value="PHOSPHATIDYLINOSITOL-GLYCAN BIOSYNTHESIS CLASS F PROTEIN-RELATED"/>
    <property type="match status" value="1"/>
</dbReference>
<dbReference type="Gene3D" id="3.40.50.720">
    <property type="entry name" value="NAD(P)-binding Rossmann-like Domain"/>
    <property type="match status" value="1"/>
</dbReference>
<proteinExistence type="inferred from homology"/>